<sequence length="196" mass="23360">MDNNEQNPEYQLLLNRLQDPNVNKWEKSKIRAKLGIYLKLEEGDFDKPHDHNYSTFFYDYISDHIGRLKKNDASFQFDHLPQPIKTIYYLWGFSSVFESDGFKDYAESALDEYEKRNGYSLRDDKTNILNGLEILGLTEDKKLLEDIWSKTENITDDEITKLQQRFWDADYKADFEARLTNFIKDHPKELLELQNL</sequence>
<accession>A0A286ADG3</accession>
<dbReference type="RefSeq" id="WP_097133435.1">
    <property type="nucleotide sequence ID" value="NZ_OCMT01000004.1"/>
</dbReference>
<organism evidence="1 2">
    <name type="scientific">Pedobacter xixiisoli</name>
    <dbReference type="NCBI Taxonomy" id="1476464"/>
    <lineage>
        <taxon>Bacteria</taxon>
        <taxon>Pseudomonadati</taxon>
        <taxon>Bacteroidota</taxon>
        <taxon>Sphingobacteriia</taxon>
        <taxon>Sphingobacteriales</taxon>
        <taxon>Sphingobacteriaceae</taxon>
        <taxon>Pedobacter</taxon>
    </lineage>
</organism>
<evidence type="ECO:0000313" key="1">
    <source>
        <dbReference type="EMBL" id="SOD19944.1"/>
    </source>
</evidence>
<evidence type="ECO:0008006" key="3">
    <source>
        <dbReference type="Google" id="ProtNLM"/>
    </source>
</evidence>
<name>A0A286ADG3_9SPHI</name>
<reference evidence="2" key="1">
    <citation type="submission" date="2017-09" db="EMBL/GenBank/DDBJ databases">
        <authorList>
            <person name="Varghese N."/>
            <person name="Submissions S."/>
        </authorList>
    </citation>
    <scope>NUCLEOTIDE SEQUENCE [LARGE SCALE GENOMIC DNA]</scope>
    <source>
        <strain evidence="2">CGMCC 1.12803</strain>
    </source>
</reference>
<proteinExistence type="predicted"/>
<evidence type="ECO:0000313" key="2">
    <source>
        <dbReference type="Proteomes" id="UP000219281"/>
    </source>
</evidence>
<dbReference type="EMBL" id="OCMT01000004">
    <property type="protein sequence ID" value="SOD19944.1"/>
    <property type="molecule type" value="Genomic_DNA"/>
</dbReference>
<keyword evidence="2" id="KW-1185">Reference proteome</keyword>
<protein>
    <recommendedName>
        <fullName evidence="3">DUF4375 domain-containing protein</fullName>
    </recommendedName>
</protein>
<gene>
    <name evidence="1" type="ORF">SAMN06297358_3651</name>
</gene>
<dbReference type="AlphaFoldDB" id="A0A286ADG3"/>
<dbReference type="Proteomes" id="UP000219281">
    <property type="component" value="Unassembled WGS sequence"/>
</dbReference>